<dbReference type="PANTHER" id="PTHR33797:SF2">
    <property type="entry name" value="ORGANIC HYDROPEROXIDE RESISTANCE PROTEIN-LIKE"/>
    <property type="match status" value="1"/>
</dbReference>
<evidence type="ECO:0000256" key="1">
    <source>
        <dbReference type="ARBA" id="ARBA00007378"/>
    </source>
</evidence>
<dbReference type="AlphaFoldDB" id="A0AA37TJ68"/>
<protein>
    <submittedName>
        <fullName evidence="2">Organic hydroperoxide resistance protein</fullName>
    </submittedName>
</protein>
<gene>
    <name evidence="2" type="ORF">GCM10007890_47050</name>
</gene>
<evidence type="ECO:0000313" key="2">
    <source>
        <dbReference type="EMBL" id="GLS72690.1"/>
    </source>
</evidence>
<name>A0AA37TJ68_9HYPH</name>
<dbReference type="GO" id="GO:0006979">
    <property type="term" value="P:response to oxidative stress"/>
    <property type="evidence" value="ECO:0007669"/>
    <property type="project" value="InterPro"/>
</dbReference>
<keyword evidence="3" id="KW-1185">Reference proteome</keyword>
<dbReference type="InterPro" id="IPR019953">
    <property type="entry name" value="OHR"/>
</dbReference>
<reference evidence="3" key="1">
    <citation type="journal article" date="2019" name="Int. J. Syst. Evol. Microbiol.">
        <title>The Global Catalogue of Microorganisms (GCM) 10K type strain sequencing project: providing services to taxonomists for standard genome sequencing and annotation.</title>
        <authorList>
            <consortium name="The Broad Institute Genomics Platform"/>
            <consortium name="The Broad Institute Genome Sequencing Center for Infectious Disease"/>
            <person name="Wu L."/>
            <person name="Ma J."/>
        </authorList>
    </citation>
    <scope>NUCLEOTIDE SEQUENCE [LARGE SCALE GENOMIC DNA]</scope>
    <source>
        <strain evidence="3">NBRC 103632</strain>
    </source>
</reference>
<comment type="caution">
    <text evidence="2">The sequence shown here is derived from an EMBL/GenBank/DDBJ whole genome shotgun (WGS) entry which is preliminary data.</text>
</comment>
<sequence length="160" mass="16321">MQIRAGAYMPTLAQKPETVMSVDVKYRTTATATGGRDGAARTADGSFEVKLSTPKELGGAGGPGANPEQLFASGYSACFLGAMKAVAPSLHLKVPAETTVTADVGIGPRSEGGFGITADLTISLPGLDRAEAQKLVDAAHQVCPYSNATRGNVNVGLKLA</sequence>
<organism evidence="2 3">
    <name type="scientific">Methylobacterium tardum</name>
    <dbReference type="NCBI Taxonomy" id="374432"/>
    <lineage>
        <taxon>Bacteria</taxon>
        <taxon>Pseudomonadati</taxon>
        <taxon>Pseudomonadota</taxon>
        <taxon>Alphaproteobacteria</taxon>
        <taxon>Hyphomicrobiales</taxon>
        <taxon>Methylobacteriaceae</taxon>
        <taxon>Methylobacterium</taxon>
    </lineage>
</organism>
<dbReference type="InterPro" id="IPR036102">
    <property type="entry name" value="OsmC/Ohrsf"/>
</dbReference>
<dbReference type="InterPro" id="IPR003718">
    <property type="entry name" value="OsmC/Ohr_fam"/>
</dbReference>
<dbReference type="Gene3D" id="2.20.25.10">
    <property type="match status" value="1"/>
</dbReference>
<dbReference type="InterPro" id="IPR015946">
    <property type="entry name" value="KH_dom-like_a/b"/>
</dbReference>
<dbReference type="Proteomes" id="UP001157440">
    <property type="component" value="Unassembled WGS sequence"/>
</dbReference>
<dbReference type="PANTHER" id="PTHR33797">
    <property type="entry name" value="ORGANIC HYDROPEROXIDE RESISTANCE PROTEIN-LIKE"/>
    <property type="match status" value="1"/>
</dbReference>
<dbReference type="Pfam" id="PF02566">
    <property type="entry name" value="OsmC"/>
    <property type="match status" value="1"/>
</dbReference>
<accession>A0AA37TJ68</accession>
<dbReference type="NCBIfam" id="TIGR03561">
    <property type="entry name" value="organ_hyd_perox"/>
    <property type="match status" value="1"/>
</dbReference>
<dbReference type="EMBL" id="BSPL01000023">
    <property type="protein sequence ID" value="GLS72690.1"/>
    <property type="molecule type" value="Genomic_DNA"/>
</dbReference>
<dbReference type="Gene3D" id="3.30.300.20">
    <property type="match status" value="1"/>
</dbReference>
<dbReference type="SUPFAM" id="SSF82784">
    <property type="entry name" value="OsmC-like"/>
    <property type="match status" value="1"/>
</dbReference>
<comment type="similarity">
    <text evidence="1">Belongs to the OsmC/Ohr family.</text>
</comment>
<proteinExistence type="inferred from homology"/>
<evidence type="ECO:0000313" key="3">
    <source>
        <dbReference type="Proteomes" id="UP001157440"/>
    </source>
</evidence>